<evidence type="ECO:0000256" key="2">
    <source>
        <dbReference type="ARBA" id="ARBA00010790"/>
    </source>
</evidence>
<comment type="similarity">
    <text evidence="2">Belongs to the GMC oxidoreductase family.</text>
</comment>
<keyword evidence="10" id="KW-1185">Reference proteome</keyword>
<dbReference type="InterPro" id="IPR007867">
    <property type="entry name" value="GMC_OxRtase_C"/>
</dbReference>
<feature type="compositionally biased region" description="Polar residues" evidence="6">
    <location>
        <begin position="365"/>
        <end position="385"/>
    </location>
</feature>
<dbReference type="RefSeq" id="WP_188831303.1">
    <property type="nucleotide sequence ID" value="NZ_BMMW01000009.1"/>
</dbReference>
<keyword evidence="5" id="KW-0560">Oxidoreductase</keyword>
<evidence type="ECO:0000256" key="1">
    <source>
        <dbReference type="ARBA" id="ARBA00001974"/>
    </source>
</evidence>
<organism evidence="9 10">
    <name type="scientific">Nocardia camponoti</name>
    <dbReference type="NCBI Taxonomy" id="1616106"/>
    <lineage>
        <taxon>Bacteria</taxon>
        <taxon>Bacillati</taxon>
        <taxon>Actinomycetota</taxon>
        <taxon>Actinomycetes</taxon>
        <taxon>Mycobacteriales</taxon>
        <taxon>Nocardiaceae</taxon>
        <taxon>Nocardia</taxon>
    </lineage>
</organism>
<reference evidence="9" key="2">
    <citation type="submission" date="2020-09" db="EMBL/GenBank/DDBJ databases">
        <authorList>
            <person name="Sun Q."/>
            <person name="Zhou Y."/>
        </authorList>
    </citation>
    <scope>NUCLEOTIDE SEQUENCE</scope>
    <source>
        <strain evidence="9">CGMCC 4.7278</strain>
    </source>
</reference>
<accession>A0A917VFM7</accession>
<keyword evidence="3" id="KW-0285">Flavoprotein</keyword>
<dbReference type="Pfam" id="PF05199">
    <property type="entry name" value="GMC_oxred_C"/>
    <property type="match status" value="1"/>
</dbReference>
<dbReference type="AlphaFoldDB" id="A0A917VFM7"/>
<feature type="domain" description="FAD-binding" evidence="7">
    <location>
        <begin position="15"/>
        <end position="51"/>
    </location>
</feature>
<dbReference type="PANTHER" id="PTHR42784:SF1">
    <property type="entry name" value="PYRANOSE 2-OXIDASE"/>
    <property type="match status" value="1"/>
</dbReference>
<dbReference type="EMBL" id="BMMW01000009">
    <property type="protein sequence ID" value="GGK69750.1"/>
    <property type="molecule type" value="Genomic_DNA"/>
</dbReference>
<dbReference type="SUPFAM" id="SSF51905">
    <property type="entry name" value="FAD/NAD(P)-binding domain"/>
    <property type="match status" value="1"/>
</dbReference>
<evidence type="ECO:0000313" key="9">
    <source>
        <dbReference type="EMBL" id="GGK69750.1"/>
    </source>
</evidence>
<dbReference type="InterPro" id="IPR036188">
    <property type="entry name" value="FAD/NAD-bd_sf"/>
</dbReference>
<evidence type="ECO:0000256" key="5">
    <source>
        <dbReference type="ARBA" id="ARBA00023002"/>
    </source>
</evidence>
<evidence type="ECO:0000313" key="10">
    <source>
        <dbReference type="Proteomes" id="UP000612956"/>
    </source>
</evidence>
<comment type="caution">
    <text evidence="9">The sequence shown here is derived from an EMBL/GenBank/DDBJ whole genome shotgun (WGS) entry which is preliminary data.</text>
</comment>
<dbReference type="InterPro" id="IPR051473">
    <property type="entry name" value="P2Ox-like"/>
</dbReference>
<name>A0A917VFM7_9NOCA</name>
<dbReference type="GO" id="GO:0016614">
    <property type="term" value="F:oxidoreductase activity, acting on CH-OH group of donors"/>
    <property type="evidence" value="ECO:0007669"/>
    <property type="project" value="InterPro"/>
</dbReference>
<evidence type="ECO:0000259" key="8">
    <source>
        <dbReference type="Pfam" id="PF05199"/>
    </source>
</evidence>
<gene>
    <name evidence="9" type="ORF">GCM10011591_47380</name>
</gene>
<evidence type="ECO:0000259" key="7">
    <source>
        <dbReference type="Pfam" id="PF01494"/>
    </source>
</evidence>
<dbReference type="PANTHER" id="PTHR42784">
    <property type="entry name" value="PYRANOSE 2-OXIDASE"/>
    <property type="match status" value="1"/>
</dbReference>
<reference evidence="9" key="1">
    <citation type="journal article" date="2014" name="Int. J. Syst. Evol. Microbiol.">
        <title>Complete genome sequence of Corynebacterium casei LMG S-19264T (=DSM 44701T), isolated from a smear-ripened cheese.</title>
        <authorList>
            <consortium name="US DOE Joint Genome Institute (JGI-PGF)"/>
            <person name="Walter F."/>
            <person name="Albersmeier A."/>
            <person name="Kalinowski J."/>
            <person name="Ruckert C."/>
        </authorList>
    </citation>
    <scope>NUCLEOTIDE SEQUENCE</scope>
    <source>
        <strain evidence="9">CGMCC 4.7278</strain>
    </source>
</reference>
<evidence type="ECO:0000256" key="6">
    <source>
        <dbReference type="SAM" id="MobiDB-lite"/>
    </source>
</evidence>
<feature type="domain" description="Glucose-methanol-choline oxidoreductase C-terminal" evidence="8">
    <location>
        <begin position="311"/>
        <end position="426"/>
    </location>
</feature>
<sequence>MRAEQLHTITDDVLRTQVCVVGAGVVGRVVARELATRGVTVLVVEHNQTPSAPTEFAVTSTDFDVTTRPWVSRAGWPIPAQTIAAYSARALSYLGLAPPPTPESVGAALCPIAGQVTAANPVDLPDVRIVDATAIHLDTDATGAHVYALELSGLGGRRCLVEAKVFVLAMGAIETPRLLLASRRTLPSGVGNRYDQVGRYLQDRRHGVVARLSPAAAAAAFTEFRNGTPGFALSATVQRDERLLGCAMWFREAAKRGSMKVALDRLLRGKASASDVSIIGGGATGWAWRTAGLPRLGGVDVHAVVEQAPDFDSRVRLSDNETDAFHVPVAEIDPDDRQLATLRRALDLLTDEFARRDWPAPNIDPTPTLTAVNEPTGTTRMSTNPRDGVVDGQCRVHGVDNLYIAGPSVFPTTGHADPTLAAVALAIRLADTIAARMAATRLG</sequence>
<dbReference type="Pfam" id="PF01494">
    <property type="entry name" value="FAD_binding_3"/>
    <property type="match status" value="1"/>
</dbReference>
<protein>
    <submittedName>
        <fullName evidence="9">GMC oxidoreductase</fullName>
    </submittedName>
</protein>
<evidence type="ECO:0000256" key="3">
    <source>
        <dbReference type="ARBA" id="ARBA00022630"/>
    </source>
</evidence>
<comment type="cofactor">
    <cofactor evidence="1">
        <name>FAD</name>
        <dbReference type="ChEBI" id="CHEBI:57692"/>
    </cofactor>
</comment>
<dbReference type="GO" id="GO:0071949">
    <property type="term" value="F:FAD binding"/>
    <property type="evidence" value="ECO:0007669"/>
    <property type="project" value="InterPro"/>
</dbReference>
<dbReference type="Gene3D" id="3.50.50.60">
    <property type="entry name" value="FAD/NAD(P)-binding domain"/>
    <property type="match status" value="2"/>
</dbReference>
<proteinExistence type="inferred from homology"/>
<dbReference type="InterPro" id="IPR002938">
    <property type="entry name" value="FAD-bd"/>
</dbReference>
<feature type="region of interest" description="Disordered" evidence="6">
    <location>
        <begin position="359"/>
        <end position="389"/>
    </location>
</feature>
<dbReference type="Proteomes" id="UP000612956">
    <property type="component" value="Unassembled WGS sequence"/>
</dbReference>
<keyword evidence="4" id="KW-0274">FAD</keyword>
<evidence type="ECO:0000256" key="4">
    <source>
        <dbReference type="ARBA" id="ARBA00022827"/>
    </source>
</evidence>